<feature type="domain" description="Exonuclease VII large subunit C-terminal" evidence="8">
    <location>
        <begin position="124"/>
        <end position="340"/>
    </location>
</feature>
<comment type="function">
    <text evidence="5">Bidirectionally degrades single-stranded DNA into large acid-insoluble oligonucleotides, which are then degraded further into small acid-soluble oligonucleotides.</text>
</comment>
<keyword evidence="1 5" id="KW-0963">Cytoplasm</keyword>
<evidence type="ECO:0000256" key="7">
    <source>
        <dbReference type="SAM" id="Coils"/>
    </source>
</evidence>
<keyword evidence="2 5" id="KW-0540">Nuclease</keyword>
<dbReference type="Proteomes" id="UP000824159">
    <property type="component" value="Unassembled WGS sequence"/>
</dbReference>
<gene>
    <name evidence="5" type="primary">xseA</name>
    <name evidence="10" type="ORF">IAD12_06030</name>
</gene>
<dbReference type="InterPro" id="IPR025824">
    <property type="entry name" value="OB-fold_nuc-bd_dom"/>
</dbReference>
<comment type="catalytic activity">
    <reaction evidence="5 6">
        <text>Exonucleolytic cleavage in either 5'- to 3'- or 3'- to 5'-direction to yield nucleoside 5'-phosphates.</text>
        <dbReference type="EC" id="3.1.11.6"/>
    </reaction>
</comment>
<dbReference type="AlphaFoldDB" id="A0A9D1HF60"/>
<dbReference type="Pfam" id="PF13742">
    <property type="entry name" value="tRNA_anti_2"/>
    <property type="match status" value="1"/>
</dbReference>
<dbReference type="EC" id="3.1.11.6" evidence="5"/>
<feature type="domain" description="OB-fold nucleic acid binding" evidence="9">
    <location>
        <begin position="7"/>
        <end position="101"/>
    </location>
</feature>
<proteinExistence type="inferred from homology"/>
<dbReference type="PANTHER" id="PTHR30008">
    <property type="entry name" value="EXODEOXYRIBONUCLEASE 7 LARGE SUBUNIT"/>
    <property type="match status" value="1"/>
</dbReference>
<evidence type="ECO:0000313" key="10">
    <source>
        <dbReference type="EMBL" id="HIT99792.1"/>
    </source>
</evidence>
<feature type="coiled-coil region" evidence="7">
    <location>
        <begin position="319"/>
        <end position="346"/>
    </location>
</feature>
<dbReference type="GO" id="GO:0008855">
    <property type="term" value="F:exodeoxyribonuclease VII activity"/>
    <property type="evidence" value="ECO:0007669"/>
    <property type="project" value="UniProtKB-UniRule"/>
</dbReference>
<keyword evidence="3 5" id="KW-0378">Hydrolase</keyword>
<evidence type="ECO:0000259" key="9">
    <source>
        <dbReference type="Pfam" id="PF13742"/>
    </source>
</evidence>
<evidence type="ECO:0000256" key="4">
    <source>
        <dbReference type="ARBA" id="ARBA00022839"/>
    </source>
</evidence>
<evidence type="ECO:0000256" key="1">
    <source>
        <dbReference type="ARBA" id="ARBA00022490"/>
    </source>
</evidence>
<dbReference type="CDD" id="cd04489">
    <property type="entry name" value="ExoVII_LU_OBF"/>
    <property type="match status" value="1"/>
</dbReference>
<dbReference type="GO" id="GO:0005737">
    <property type="term" value="C:cytoplasm"/>
    <property type="evidence" value="ECO:0007669"/>
    <property type="project" value="UniProtKB-SubCell"/>
</dbReference>
<organism evidence="10 11">
    <name type="scientific">Candidatus Allocopromorpha excrementavium</name>
    <dbReference type="NCBI Taxonomy" id="2840741"/>
    <lineage>
        <taxon>Bacteria</taxon>
        <taxon>Bacillati</taxon>
        <taxon>Bacillota</taxon>
        <taxon>Clostridia</taxon>
        <taxon>Eubacteriales</taxon>
        <taxon>Eubacteriaceae</taxon>
        <taxon>Eubacteriaceae incertae sedis</taxon>
        <taxon>Candidatus Allocopromorpha</taxon>
    </lineage>
</organism>
<evidence type="ECO:0000256" key="3">
    <source>
        <dbReference type="ARBA" id="ARBA00022801"/>
    </source>
</evidence>
<dbReference type="GO" id="GO:0003676">
    <property type="term" value="F:nucleic acid binding"/>
    <property type="evidence" value="ECO:0007669"/>
    <property type="project" value="InterPro"/>
</dbReference>
<evidence type="ECO:0000259" key="8">
    <source>
        <dbReference type="Pfam" id="PF02601"/>
    </source>
</evidence>
<dbReference type="EMBL" id="DVLX01000077">
    <property type="protein sequence ID" value="HIT99792.1"/>
    <property type="molecule type" value="Genomic_DNA"/>
</dbReference>
<dbReference type="GO" id="GO:0009318">
    <property type="term" value="C:exodeoxyribonuclease VII complex"/>
    <property type="evidence" value="ECO:0007669"/>
    <property type="project" value="UniProtKB-UniRule"/>
</dbReference>
<keyword evidence="7" id="KW-0175">Coiled coil</keyword>
<protein>
    <recommendedName>
        <fullName evidence="5">Exodeoxyribonuclease 7 large subunit</fullName>
        <ecNumber evidence="5">3.1.11.6</ecNumber>
    </recommendedName>
    <alternativeName>
        <fullName evidence="5">Exodeoxyribonuclease VII large subunit</fullName>
        <shortName evidence="5">Exonuclease VII large subunit</shortName>
    </alternativeName>
</protein>
<dbReference type="GO" id="GO:0006308">
    <property type="term" value="P:DNA catabolic process"/>
    <property type="evidence" value="ECO:0007669"/>
    <property type="project" value="UniProtKB-UniRule"/>
</dbReference>
<reference evidence="10" key="2">
    <citation type="journal article" date="2021" name="PeerJ">
        <title>Extensive microbial diversity within the chicken gut microbiome revealed by metagenomics and culture.</title>
        <authorList>
            <person name="Gilroy R."/>
            <person name="Ravi A."/>
            <person name="Getino M."/>
            <person name="Pursley I."/>
            <person name="Horton D.L."/>
            <person name="Alikhan N.F."/>
            <person name="Baker D."/>
            <person name="Gharbi K."/>
            <person name="Hall N."/>
            <person name="Watson M."/>
            <person name="Adriaenssens E.M."/>
            <person name="Foster-Nyarko E."/>
            <person name="Jarju S."/>
            <person name="Secka A."/>
            <person name="Antonio M."/>
            <person name="Oren A."/>
            <person name="Chaudhuri R.R."/>
            <person name="La Ragione R."/>
            <person name="Hildebrand F."/>
            <person name="Pallen M.J."/>
        </authorList>
    </citation>
    <scope>NUCLEOTIDE SEQUENCE</scope>
    <source>
        <strain evidence="10">CHK176-22527</strain>
    </source>
</reference>
<evidence type="ECO:0000256" key="2">
    <source>
        <dbReference type="ARBA" id="ARBA00022722"/>
    </source>
</evidence>
<accession>A0A9D1HF60</accession>
<dbReference type="Pfam" id="PF02601">
    <property type="entry name" value="Exonuc_VII_L"/>
    <property type="match status" value="1"/>
</dbReference>
<dbReference type="InterPro" id="IPR003753">
    <property type="entry name" value="Exonuc_VII_L"/>
</dbReference>
<evidence type="ECO:0000256" key="5">
    <source>
        <dbReference type="HAMAP-Rule" id="MF_00378"/>
    </source>
</evidence>
<name>A0A9D1HF60_9FIRM</name>
<sequence length="402" mass="45057">MGLKPVSVSQLNSYIKRILQTDPILSGIYVKGEVSNLKFHSSGHVYFSLKDEKSRINCFLASPLADSISDRLEEGSEVAVSGYIYLYERGGSYSINVRDIEQTGKGDLAAEFERLKLKLEKQGVFDKSRKKPIPRFPEKIAVVTSATGAAVRDITKIITRKNDFVDILICPVLVQGPAAAAEISSMIDHINENFDDVDTIIAGRGGGSAEELWAFNEEIVAMSIYNSRIPVISAVGHETDFTIADFAADMRAETPSAAAEAAVFDTNEIREYMSDICEHMKEDLRKVIDDRRRRLDSADMNYIGRDILSRIAMENMRIEKTAEEMKDTITDKIKDLRNDLEIIKESLESSNPRLILKRGYSVITDEKGRIISDMTKLKKNQRVNIEGADSFAKAEIIESRKR</sequence>
<reference evidence="10" key="1">
    <citation type="submission" date="2020-10" db="EMBL/GenBank/DDBJ databases">
        <authorList>
            <person name="Gilroy R."/>
        </authorList>
    </citation>
    <scope>NUCLEOTIDE SEQUENCE</scope>
    <source>
        <strain evidence="10">CHK176-22527</strain>
    </source>
</reference>
<comment type="caution">
    <text evidence="10">The sequence shown here is derived from an EMBL/GenBank/DDBJ whole genome shotgun (WGS) entry which is preliminary data.</text>
</comment>
<evidence type="ECO:0000256" key="6">
    <source>
        <dbReference type="RuleBase" id="RU004355"/>
    </source>
</evidence>
<comment type="subcellular location">
    <subcellularLocation>
        <location evidence="5 6">Cytoplasm</location>
    </subcellularLocation>
</comment>
<dbReference type="NCBIfam" id="TIGR00237">
    <property type="entry name" value="xseA"/>
    <property type="match status" value="1"/>
</dbReference>
<evidence type="ECO:0000313" key="11">
    <source>
        <dbReference type="Proteomes" id="UP000824159"/>
    </source>
</evidence>
<comment type="subunit">
    <text evidence="5">Heterooligomer composed of large and small subunits.</text>
</comment>
<dbReference type="InterPro" id="IPR020579">
    <property type="entry name" value="Exonuc_VII_lsu_C"/>
</dbReference>
<comment type="similarity">
    <text evidence="5 6">Belongs to the XseA family.</text>
</comment>
<keyword evidence="4 5" id="KW-0269">Exonuclease</keyword>
<dbReference type="PANTHER" id="PTHR30008:SF0">
    <property type="entry name" value="EXODEOXYRIBONUCLEASE 7 LARGE SUBUNIT"/>
    <property type="match status" value="1"/>
</dbReference>
<dbReference type="HAMAP" id="MF_00378">
    <property type="entry name" value="Exonuc_7_L"/>
    <property type="match status" value="1"/>
</dbReference>